<sequence>MSGPPPQLLPVFTKALREPEDSQVTLLPFLPRVLPRETDDSFASSRRDSEGSSYVAANSKNYLAQVVSVAGREEADGTEEPARINKRDRYRGGGPTGDVRQKLWGSITVKC</sequence>
<accession>A0AA40FZF9</accession>
<protein>
    <submittedName>
        <fullName evidence="2">Uncharacterized protein</fullName>
    </submittedName>
</protein>
<evidence type="ECO:0000313" key="3">
    <source>
        <dbReference type="Proteomes" id="UP001177670"/>
    </source>
</evidence>
<dbReference type="AlphaFoldDB" id="A0AA40FZF9"/>
<comment type="caution">
    <text evidence="2">The sequence shown here is derived from an EMBL/GenBank/DDBJ whole genome shotgun (WGS) entry which is preliminary data.</text>
</comment>
<dbReference type="Proteomes" id="UP001177670">
    <property type="component" value="Unassembled WGS sequence"/>
</dbReference>
<keyword evidence="3" id="KW-1185">Reference proteome</keyword>
<reference evidence="2" key="1">
    <citation type="submission" date="2021-10" db="EMBL/GenBank/DDBJ databases">
        <title>Melipona bicolor Genome sequencing and assembly.</title>
        <authorList>
            <person name="Araujo N.S."/>
            <person name="Arias M.C."/>
        </authorList>
    </citation>
    <scope>NUCLEOTIDE SEQUENCE</scope>
    <source>
        <strain evidence="2">USP_2M_L1-L4_2017</strain>
        <tissue evidence="2">Whole body</tissue>
    </source>
</reference>
<feature type="region of interest" description="Disordered" evidence="1">
    <location>
        <begin position="73"/>
        <end position="98"/>
    </location>
</feature>
<proteinExistence type="predicted"/>
<name>A0AA40FZF9_9HYME</name>
<evidence type="ECO:0000313" key="2">
    <source>
        <dbReference type="EMBL" id="KAK1128091.1"/>
    </source>
</evidence>
<organism evidence="2 3">
    <name type="scientific">Melipona bicolor</name>
    <dbReference type="NCBI Taxonomy" id="60889"/>
    <lineage>
        <taxon>Eukaryota</taxon>
        <taxon>Metazoa</taxon>
        <taxon>Ecdysozoa</taxon>
        <taxon>Arthropoda</taxon>
        <taxon>Hexapoda</taxon>
        <taxon>Insecta</taxon>
        <taxon>Pterygota</taxon>
        <taxon>Neoptera</taxon>
        <taxon>Endopterygota</taxon>
        <taxon>Hymenoptera</taxon>
        <taxon>Apocrita</taxon>
        <taxon>Aculeata</taxon>
        <taxon>Apoidea</taxon>
        <taxon>Anthophila</taxon>
        <taxon>Apidae</taxon>
        <taxon>Melipona</taxon>
    </lineage>
</organism>
<dbReference type="EMBL" id="JAHYIQ010000011">
    <property type="protein sequence ID" value="KAK1128091.1"/>
    <property type="molecule type" value="Genomic_DNA"/>
</dbReference>
<gene>
    <name evidence="2" type="ORF">K0M31_003576</name>
</gene>
<feature type="compositionally biased region" description="Basic and acidic residues" evidence="1">
    <location>
        <begin position="73"/>
        <end position="91"/>
    </location>
</feature>
<evidence type="ECO:0000256" key="1">
    <source>
        <dbReference type="SAM" id="MobiDB-lite"/>
    </source>
</evidence>